<evidence type="ECO:0000313" key="3">
    <source>
        <dbReference type="Proteomes" id="UP000507222"/>
    </source>
</evidence>
<dbReference type="EMBL" id="CAEKDK010000002">
    <property type="protein sequence ID" value="CAB4267960.1"/>
    <property type="molecule type" value="Genomic_DNA"/>
</dbReference>
<dbReference type="Proteomes" id="UP000507222">
    <property type="component" value="Unassembled WGS sequence"/>
</dbReference>
<feature type="domain" description="Aminotransferase-like plant mobile" evidence="1">
    <location>
        <begin position="2"/>
        <end position="146"/>
    </location>
</feature>
<dbReference type="Pfam" id="PF10536">
    <property type="entry name" value="PMD"/>
    <property type="match status" value="1"/>
</dbReference>
<protein>
    <recommendedName>
        <fullName evidence="1">Aminotransferase-like plant mobile domain-containing protein</fullName>
    </recommendedName>
</protein>
<proteinExistence type="predicted"/>
<accession>A0A6J5TV39</accession>
<dbReference type="AlphaFoldDB" id="A0A6J5TV39"/>
<sequence>MATLFGFRPCGMSMDILGDDESKNSKVATPMKATRMKIMCLRTYSIYVMTYQGIAGEDQEHMMFLLFWLNEFIFPKAEEEVKPEYMHLAEALDNEVGVATRPFMLAFPYHCLHQITINLLDLNVHGSVWMAQIWLECYFPELGNEELNFLEDDIPATALAISPKRLESTEECFIFFRDYKQREERIWLHSLAYDHPWFEDKKCHYGVGACIPNSSADNLGWSR</sequence>
<evidence type="ECO:0000313" key="2">
    <source>
        <dbReference type="EMBL" id="CAB4267960.1"/>
    </source>
</evidence>
<organism evidence="2 3">
    <name type="scientific">Prunus armeniaca</name>
    <name type="common">Apricot</name>
    <name type="synonym">Armeniaca vulgaris</name>
    <dbReference type="NCBI Taxonomy" id="36596"/>
    <lineage>
        <taxon>Eukaryota</taxon>
        <taxon>Viridiplantae</taxon>
        <taxon>Streptophyta</taxon>
        <taxon>Embryophyta</taxon>
        <taxon>Tracheophyta</taxon>
        <taxon>Spermatophyta</taxon>
        <taxon>Magnoliopsida</taxon>
        <taxon>eudicotyledons</taxon>
        <taxon>Gunneridae</taxon>
        <taxon>Pentapetalae</taxon>
        <taxon>rosids</taxon>
        <taxon>fabids</taxon>
        <taxon>Rosales</taxon>
        <taxon>Rosaceae</taxon>
        <taxon>Amygdaloideae</taxon>
        <taxon>Amygdaleae</taxon>
        <taxon>Prunus</taxon>
    </lineage>
</organism>
<evidence type="ECO:0000259" key="1">
    <source>
        <dbReference type="Pfam" id="PF10536"/>
    </source>
</evidence>
<dbReference type="InterPro" id="IPR019557">
    <property type="entry name" value="AminoTfrase-like_pln_mobile"/>
</dbReference>
<name>A0A6J5TV39_PRUAR</name>
<reference evidence="2 3" key="1">
    <citation type="submission" date="2020-05" db="EMBL/GenBank/DDBJ databases">
        <authorList>
            <person name="Campoy J."/>
            <person name="Schneeberger K."/>
            <person name="Spophaly S."/>
        </authorList>
    </citation>
    <scope>NUCLEOTIDE SEQUENCE [LARGE SCALE GENOMIC DNA]</scope>
    <source>
        <strain evidence="2">PruArmRojPasFocal</strain>
    </source>
</reference>
<gene>
    <name evidence="2" type="ORF">CURHAP_LOCUS10911</name>
</gene>